<dbReference type="STRING" id="1528.SAMN04488579_10690"/>
<keyword evidence="6" id="KW-0378">Hydrolase</keyword>
<gene>
    <name evidence="9" type="ORF">SAMN04488579_10690</name>
</gene>
<dbReference type="PRINTS" id="PR00599">
    <property type="entry name" value="MAPEPTIDASE"/>
</dbReference>
<organism evidence="9 10">
    <name type="scientific">Eubacterium barkeri</name>
    <name type="common">Clostridium barkeri</name>
    <dbReference type="NCBI Taxonomy" id="1528"/>
    <lineage>
        <taxon>Bacteria</taxon>
        <taxon>Bacillati</taxon>
        <taxon>Bacillota</taxon>
        <taxon>Clostridia</taxon>
        <taxon>Eubacteriales</taxon>
        <taxon>Eubacteriaceae</taxon>
        <taxon>Eubacterium</taxon>
    </lineage>
</organism>
<evidence type="ECO:0000256" key="3">
    <source>
        <dbReference type="ARBA" id="ARBA00008766"/>
    </source>
</evidence>
<evidence type="ECO:0000256" key="6">
    <source>
        <dbReference type="ARBA" id="ARBA00022801"/>
    </source>
</evidence>
<dbReference type="Proteomes" id="UP000199652">
    <property type="component" value="Unassembled WGS sequence"/>
</dbReference>
<comment type="similarity">
    <text evidence="3">Belongs to the peptidase M24B family.</text>
</comment>
<dbReference type="InterPro" id="IPR029149">
    <property type="entry name" value="Creatin/AminoP/Spt16_N"/>
</dbReference>
<accession>A0A1H3E3T8</accession>
<dbReference type="SUPFAM" id="SSF55920">
    <property type="entry name" value="Creatinase/aminopeptidase"/>
    <property type="match status" value="1"/>
</dbReference>
<reference evidence="10" key="1">
    <citation type="submission" date="2016-10" db="EMBL/GenBank/DDBJ databases">
        <authorList>
            <person name="Varghese N."/>
            <person name="Submissions S."/>
        </authorList>
    </citation>
    <scope>NUCLEOTIDE SEQUENCE [LARGE SCALE GENOMIC DNA]</scope>
    <source>
        <strain evidence="10">VPI 5359</strain>
    </source>
</reference>
<dbReference type="InterPro" id="IPR007865">
    <property type="entry name" value="Aminopep_P_N"/>
</dbReference>
<dbReference type="PANTHER" id="PTHR43226:SF4">
    <property type="entry name" value="XAA-PRO AMINOPEPTIDASE 3"/>
    <property type="match status" value="1"/>
</dbReference>
<dbReference type="GO" id="GO:0006508">
    <property type="term" value="P:proteolysis"/>
    <property type="evidence" value="ECO:0007669"/>
    <property type="project" value="TreeGrafter"/>
</dbReference>
<dbReference type="InterPro" id="IPR000994">
    <property type="entry name" value="Pept_M24"/>
</dbReference>
<protein>
    <recommendedName>
        <fullName evidence="4">Xaa-Pro aminopeptidase</fullName>
        <ecNumber evidence="4">3.4.11.9</ecNumber>
    </recommendedName>
</protein>
<dbReference type="InterPro" id="IPR001714">
    <property type="entry name" value="Pept_M24_MAP"/>
</dbReference>
<dbReference type="RefSeq" id="WP_242873519.1">
    <property type="nucleotide sequence ID" value="NZ_FNOU01000006.1"/>
</dbReference>
<dbReference type="Gene3D" id="3.90.230.10">
    <property type="entry name" value="Creatinase/methionine aminopeptidase superfamily"/>
    <property type="match status" value="1"/>
</dbReference>
<evidence type="ECO:0000256" key="4">
    <source>
        <dbReference type="ARBA" id="ARBA00012574"/>
    </source>
</evidence>
<keyword evidence="7" id="KW-0464">Manganese</keyword>
<dbReference type="GO" id="GO:0030145">
    <property type="term" value="F:manganese ion binding"/>
    <property type="evidence" value="ECO:0007669"/>
    <property type="project" value="InterPro"/>
</dbReference>
<keyword evidence="9" id="KW-0031">Aminopeptidase</keyword>
<dbReference type="AlphaFoldDB" id="A0A1H3E3T8"/>
<name>A0A1H3E3T8_EUBBA</name>
<dbReference type="EMBL" id="FNOU01000006">
    <property type="protein sequence ID" value="SDX73335.1"/>
    <property type="molecule type" value="Genomic_DNA"/>
</dbReference>
<dbReference type="GO" id="GO:0070006">
    <property type="term" value="F:metalloaminopeptidase activity"/>
    <property type="evidence" value="ECO:0007669"/>
    <property type="project" value="InterPro"/>
</dbReference>
<dbReference type="InterPro" id="IPR052433">
    <property type="entry name" value="X-Pro_dipept-like"/>
</dbReference>
<evidence type="ECO:0000256" key="2">
    <source>
        <dbReference type="ARBA" id="ARBA00001936"/>
    </source>
</evidence>
<evidence type="ECO:0000256" key="1">
    <source>
        <dbReference type="ARBA" id="ARBA00001424"/>
    </source>
</evidence>
<dbReference type="SMART" id="SM01011">
    <property type="entry name" value="AMP_N"/>
    <property type="match status" value="1"/>
</dbReference>
<dbReference type="Pfam" id="PF05195">
    <property type="entry name" value="AMP_N"/>
    <property type="match status" value="1"/>
</dbReference>
<keyword evidence="9" id="KW-0645">Protease</keyword>
<dbReference type="GO" id="GO:0005829">
    <property type="term" value="C:cytosol"/>
    <property type="evidence" value="ECO:0007669"/>
    <property type="project" value="TreeGrafter"/>
</dbReference>
<evidence type="ECO:0000259" key="8">
    <source>
        <dbReference type="SMART" id="SM01011"/>
    </source>
</evidence>
<dbReference type="PANTHER" id="PTHR43226">
    <property type="entry name" value="XAA-PRO AMINOPEPTIDASE 3"/>
    <property type="match status" value="1"/>
</dbReference>
<comment type="cofactor">
    <cofactor evidence="2">
        <name>Mn(2+)</name>
        <dbReference type="ChEBI" id="CHEBI:29035"/>
    </cofactor>
</comment>
<dbReference type="Gene3D" id="3.40.350.10">
    <property type="entry name" value="Creatinase/prolidase N-terminal domain"/>
    <property type="match status" value="1"/>
</dbReference>
<keyword evidence="5" id="KW-0479">Metal-binding</keyword>
<dbReference type="InterPro" id="IPR036005">
    <property type="entry name" value="Creatinase/aminopeptidase-like"/>
</dbReference>
<evidence type="ECO:0000256" key="7">
    <source>
        <dbReference type="ARBA" id="ARBA00023211"/>
    </source>
</evidence>
<dbReference type="SUPFAM" id="SSF53092">
    <property type="entry name" value="Creatinase/prolidase N-terminal domain"/>
    <property type="match status" value="1"/>
</dbReference>
<feature type="domain" description="Aminopeptidase P N-terminal" evidence="8">
    <location>
        <begin position="4"/>
        <end position="136"/>
    </location>
</feature>
<sequence length="403" mass="44651">MMAFHAAFYAGNRQRLGDKMTPNSIALFFSGWSVVRSGDADYPFFTNNNFYYLTGITDPEVTLAIVKAGDGELSCRLFINEVDPLLEKWVGKKIRREEATQISGIDEVDYQNHLAHWLEDRTETCLYLDSEVPPHQKRNIETALTGWSGSESADSAPLMQSLRNIKQDVEIEALRQAIAMTAEGIKAIRQNLKPGMMEYQVQAVFEYAIAMAGAQSVSFDTIVASGVHGPTLHYVTNQDSIGQDDLVLLDLGARYEGYCGDISRTLAASGHFTKDQERVYTSVLEAQKKLITLYTPGRPMTEIQEAAKELLYENLSRHGIEPPDGDIGQYYYHGVGHPLGLDTHDLGRQPGMVLAPGMVITCEPGLYLADYGIGVRIEDDILVTAQGPVNLSPQIPKELDEIQ</sequence>
<comment type="catalytic activity">
    <reaction evidence="1">
        <text>Release of any N-terminal amino acid, including proline, that is linked to proline, even from a dipeptide or tripeptide.</text>
        <dbReference type="EC" id="3.4.11.9"/>
    </reaction>
</comment>
<dbReference type="Pfam" id="PF00557">
    <property type="entry name" value="Peptidase_M24"/>
    <property type="match status" value="1"/>
</dbReference>
<keyword evidence="10" id="KW-1185">Reference proteome</keyword>
<evidence type="ECO:0000256" key="5">
    <source>
        <dbReference type="ARBA" id="ARBA00022723"/>
    </source>
</evidence>
<dbReference type="EC" id="3.4.11.9" evidence="4"/>
<evidence type="ECO:0000313" key="9">
    <source>
        <dbReference type="EMBL" id="SDX73335.1"/>
    </source>
</evidence>
<proteinExistence type="inferred from homology"/>
<evidence type="ECO:0000313" key="10">
    <source>
        <dbReference type="Proteomes" id="UP000199652"/>
    </source>
</evidence>